<organism evidence="4">
    <name type="scientific">Thelazia callipaeda</name>
    <name type="common">Oriental eyeworm</name>
    <name type="synonym">Parasitic nematode</name>
    <dbReference type="NCBI Taxonomy" id="103827"/>
    <lineage>
        <taxon>Eukaryota</taxon>
        <taxon>Metazoa</taxon>
        <taxon>Ecdysozoa</taxon>
        <taxon>Nematoda</taxon>
        <taxon>Chromadorea</taxon>
        <taxon>Rhabditida</taxon>
        <taxon>Spirurina</taxon>
        <taxon>Spiruromorpha</taxon>
        <taxon>Thelazioidea</taxon>
        <taxon>Thelaziidae</taxon>
        <taxon>Thelazia</taxon>
    </lineage>
</organism>
<protein>
    <submittedName>
        <fullName evidence="4">MADF domain-containing protein</fullName>
    </submittedName>
</protein>
<accession>A0A0N5D1R6</accession>
<evidence type="ECO:0000313" key="2">
    <source>
        <dbReference type="EMBL" id="VDN04185.1"/>
    </source>
</evidence>
<proteinExistence type="predicted"/>
<evidence type="ECO:0000313" key="4">
    <source>
        <dbReference type="WBParaSite" id="TCLT_0000680401-mRNA-1"/>
    </source>
</evidence>
<gene>
    <name evidence="2" type="ORF">TCLT_LOCUS6793</name>
</gene>
<dbReference type="GO" id="GO:0005667">
    <property type="term" value="C:transcription regulator complex"/>
    <property type="evidence" value="ECO:0007669"/>
    <property type="project" value="TreeGrafter"/>
</dbReference>
<dbReference type="PANTHER" id="PTHR12243:SF67">
    <property type="entry name" value="COREPRESSOR OF PANGOLIN, ISOFORM A-RELATED"/>
    <property type="match status" value="1"/>
</dbReference>
<dbReference type="InterPro" id="IPR039353">
    <property type="entry name" value="TF_Adf1"/>
</dbReference>
<dbReference type="Pfam" id="PF10545">
    <property type="entry name" value="MADF_DNA_bdg"/>
    <property type="match status" value="1"/>
</dbReference>
<dbReference type="WBParaSite" id="TCLT_0000680401-mRNA-1">
    <property type="protein sequence ID" value="TCLT_0000680401-mRNA-1"/>
    <property type="gene ID" value="TCLT_0000680401"/>
</dbReference>
<dbReference type="SMART" id="SM00595">
    <property type="entry name" value="MADF"/>
    <property type="match status" value="1"/>
</dbReference>
<evidence type="ECO:0000313" key="3">
    <source>
        <dbReference type="Proteomes" id="UP000276776"/>
    </source>
</evidence>
<feature type="domain" description="MADF" evidence="1">
    <location>
        <begin position="14"/>
        <end position="98"/>
    </location>
</feature>
<reference evidence="2 3" key="2">
    <citation type="submission" date="2018-11" db="EMBL/GenBank/DDBJ databases">
        <authorList>
            <consortium name="Pathogen Informatics"/>
        </authorList>
    </citation>
    <scope>NUCLEOTIDE SEQUENCE [LARGE SCALE GENOMIC DNA]</scope>
</reference>
<dbReference type="EMBL" id="UYYF01004446">
    <property type="protein sequence ID" value="VDN04185.1"/>
    <property type="molecule type" value="Genomic_DNA"/>
</dbReference>
<name>A0A0N5D1R6_THECL</name>
<dbReference type="OrthoDB" id="5984255at2759"/>
<reference evidence="4" key="1">
    <citation type="submission" date="2017-02" db="UniProtKB">
        <authorList>
            <consortium name="WormBaseParasite"/>
        </authorList>
    </citation>
    <scope>IDENTIFICATION</scope>
</reference>
<dbReference type="STRING" id="103827.A0A0N5D1R6"/>
<dbReference type="AlphaFoldDB" id="A0A0N5D1R6"/>
<dbReference type="PANTHER" id="PTHR12243">
    <property type="entry name" value="MADF DOMAIN TRANSCRIPTION FACTOR"/>
    <property type="match status" value="1"/>
</dbReference>
<evidence type="ECO:0000259" key="1">
    <source>
        <dbReference type="PROSITE" id="PS51029"/>
    </source>
</evidence>
<dbReference type="GO" id="GO:0006357">
    <property type="term" value="P:regulation of transcription by RNA polymerase II"/>
    <property type="evidence" value="ECO:0007669"/>
    <property type="project" value="TreeGrafter"/>
</dbReference>
<keyword evidence="3" id="KW-1185">Reference proteome</keyword>
<sequence length="104" mass="12229">MTTSISRDGTFNNNLIREVRRNPIIYDSHHPLHGNAAKKHQTWLEIAANLNEKVGAVKTRWRTLRDRYTKERRRVLMCGVGSSFSYYADLCFLDNAFMNNRLER</sequence>
<dbReference type="Proteomes" id="UP000276776">
    <property type="component" value="Unassembled WGS sequence"/>
</dbReference>
<dbReference type="GO" id="GO:0005634">
    <property type="term" value="C:nucleus"/>
    <property type="evidence" value="ECO:0007669"/>
    <property type="project" value="TreeGrafter"/>
</dbReference>
<dbReference type="InterPro" id="IPR006578">
    <property type="entry name" value="MADF-dom"/>
</dbReference>
<dbReference type="PROSITE" id="PS51029">
    <property type="entry name" value="MADF"/>
    <property type="match status" value="1"/>
</dbReference>
<dbReference type="OMA" id="YDSHHPL"/>